<name>A0ACC2REX6_9FUNG</name>
<sequence length="1125" mass="124846">MEDVTEPPQGGRFHSVSSWARQSFSDIADLRASALSNFLQPEQNSTRLVNFQPHPRYDHFELERDLRGIQRSWFGSNRQIPFRNQKINPYIGNEVSNTKYTFWNFFPKFFWEQFGRFMNFYFFLIASLQLIRQLTPINPVTTWTPLLLIFTISGVKEAIDDYHRLKSDLAFNDRVYNRLSADGSLRKIKSKDIQVGDFVCLDEGDEIPCDLVLINTMHDSGEALINTSNLDGESNLKTLVAPLATKLMTLNELGHLHGKIECPAPNAHLYSFDARLKLENEWIGLSSQQLLLQGAVLKHPSQVVGIAVYTGAQTKLGNNKQPSIMKLTVLDRQIERVSLLVFSFQLVLVLLLGSVGNWVQHTSMTKHTYLRLNNELGMGKMMLGTLVIPLRMLLLFSLMIPISLKVSLDMIKFLCSRFVGWDLYLMDEKHGPADVANTGVADDLGQIEVVFTDKTGTLTENLMVYSGCSIQGQLYTPDSPTPVSTEATQFYEVLSLCHSVQPIENSLSFQGSSPDEEALVGAAAKAGFRFLGEKDGMLSVETETGTRSFRLLHKLDFSSARKRMSVVVQEGNGPILLLTKGADDTLIPVCYDSPVVGATRDHLTSYAREGLRTLAIASRIIPEELYLEWRSRHLAAETSLQREHALEESAIALEVDLDLLGCTAIEDRLQPFVPQTIKAIRRAGVKVWMLTGDKLDTALQIGRSCCLLPSHGRCLVLSSESLSPRRLISCLAAELEQDIPDTSLVVDGTCVGWILDNRVLQAMFVQLSLKAPAVICCRTTPKQKGDLVEAIKNSGKITLSIGDGGNDVIMIQQANIGVGIRGREGLQAARAADLSLSRFHHLGRLMLVHGRYSLHRVHFVAVYCFYKSIAICMVQAGYQFLAGFSGSSLLTGYALTLYNVAYTGLPILMYSLDKDVSERVLLDSPELYQHTPGRDPHYALLPGTFKWFSWAIIQGLSILGLSILLSMEGSLNSSALGPPGAGLGLSYMTYSAVVVTVQLTLALVTNHFTWLNHLFIWGGIVVYFSTTQAAAYLFPGLKMGDIVPLMMLKSFWLSLISIVAILTLPTYISVYLQYQTPAKNVARMARLSTIMQSRHRSQLIILHPSTGESNPPVSDDDALPLLSGY</sequence>
<evidence type="ECO:0000313" key="1">
    <source>
        <dbReference type="EMBL" id="KAJ9048647.1"/>
    </source>
</evidence>
<keyword evidence="2" id="KW-1185">Reference proteome</keyword>
<reference evidence="1" key="1">
    <citation type="submission" date="2022-04" db="EMBL/GenBank/DDBJ databases">
        <title>Genome of the entomopathogenic fungus Entomophthora muscae.</title>
        <authorList>
            <person name="Elya C."/>
            <person name="Lovett B.R."/>
            <person name="Lee E."/>
            <person name="Macias A.M."/>
            <person name="Hajek A.E."/>
            <person name="De Bivort B.L."/>
            <person name="Kasson M.T."/>
            <person name="De Fine Licht H.H."/>
            <person name="Stajich J.E."/>
        </authorList>
    </citation>
    <scope>NUCLEOTIDE SEQUENCE</scope>
    <source>
        <strain evidence="1">Berkeley</strain>
    </source>
</reference>
<dbReference type="Proteomes" id="UP001165960">
    <property type="component" value="Unassembled WGS sequence"/>
</dbReference>
<evidence type="ECO:0000313" key="2">
    <source>
        <dbReference type="Proteomes" id="UP001165960"/>
    </source>
</evidence>
<protein>
    <submittedName>
        <fullName evidence="1">P-type phospholipid transporter</fullName>
    </submittedName>
</protein>
<comment type="caution">
    <text evidence="1">The sequence shown here is derived from an EMBL/GenBank/DDBJ whole genome shotgun (WGS) entry which is preliminary data.</text>
</comment>
<gene>
    <name evidence="1" type="ORF">DSO57_1032840</name>
</gene>
<organism evidence="1 2">
    <name type="scientific">Entomophthora muscae</name>
    <dbReference type="NCBI Taxonomy" id="34485"/>
    <lineage>
        <taxon>Eukaryota</taxon>
        <taxon>Fungi</taxon>
        <taxon>Fungi incertae sedis</taxon>
        <taxon>Zoopagomycota</taxon>
        <taxon>Entomophthoromycotina</taxon>
        <taxon>Entomophthoromycetes</taxon>
        <taxon>Entomophthorales</taxon>
        <taxon>Entomophthoraceae</taxon>
        <taxon>Entomophthora</taxon>
    </lineage>
</organism>
<proteinExistence type="predicted"/>
<dbReference type="EMBL" id="QTSX02007350">
    <property type="protein sequence ID" value="KAJ9048647.1"/>
    <property type="molecule type" value="Genomic_DNA"/>
</dbReference>
<accession>A0ACC2REX6</accession>